<sequence length="264" mass="29884">MNRRISSISIEVPQSRTRRSSYATSVSSRRNENLTRRFSALSTAEHGEAVDTEITAAEETVAEEIAEIKRYEDFTTIDWVQDAARENQRRKARRVERASFFEREGRLGWRRKVWEAYDAGQGWIVVTLIGIAIGLNAAFLNIVTEWLSDVKLGYCTTAFYLNESFCCWGSESGCPEWHRWSTFWPLNYLLYISFAGLLAFCSAHLVKSYAPYAAGSGISEIKCIIAGFVMKGFLGFWTLLIKTLAMPLSIDVVATTVGYSPCRF</sequence>
<proteinExistence type="predicted"/>
<dbReference type="InterPro" id="IPR014743">
    <property type="entry name" value="Cl-channel_core"/>
</dbReference>
<dbReference type="PANTHER" id="PTHR45711">
    <property type="entry name" value="CHLORIDE CHANNEL PROTEIN"/>
    <property type="match status" value="1"/>
</dbReference>
<dbReference type="GO" id="GO:0000324">
    <property type="term" value="C:fungal-type vacuole"/>
    <property type="evidence" value="ECO:0007669"/>
    <property type="project" value="TreeGrafter"/>
</dbReference>
<accession>A0AAN6KLT2</accession>
<dbReference type="EMBL" id="JAUJLE010000074">
    <property type="protein sequence ID" value="KAK0989549.1"/>
    <property type="molecule type" value="Genomic_DNA"/>
</dbReference>
<evidence type="ECO:0000313" key="3">
    <source>
        <dbReference type="EMBL" id="KAK0989549.1"/>
    </source>
</evidence>
<keyword evidence="2" id="KW-1133">Transmembrane helix</keyword>
<dbReference type="GO" id="GO:0006879">
    <property type="term" value="P:intracellular iron ion homeostasis"/>
    <property type="evidence" value="ECO:0007669"/>
    <property type="project" value="TreeGrafter"/>
</dbReference>
<evidence type="ECO:0000256" key="1">
    <source>
        <dbReference type="ARBA" id="ARBA00023065"/>
    </source>
</evidence>
<dbReference type="Gene3D" id="1.10.3080.10">
    <property type="entry name" value="Clc chloride channel"/>
    <property type="match status" value="1"/>
</dbReference>
<name>A0AAN6KLT2_9PEZI</name>
<evidence type="ECO:0000313" key="4">
    <source>
        <dbReference type="Proteomes" id="UP001175353"/>
    </source>
</evidence>
<gene>
    <name evidence="3" type="primary">GEF1_2</name>
    <name evidence="3" type="ORF">LTR91_009193</name>
</gene>
<feature type="transmembrane region" description="Helical" evidence="2">
    <location>
        <begin position="120"/>
        <end position="143"/>
    </location>
</feature>
<dbReference type="GO" id="GO:0005783">
    <property type="term" value="C:endoplasmic reticulum"/>
    <property type="evidence" value="ECO:0007669"/>
    <property type="project" value="TreeGrafter"/>
</dbReference>
<organism evidence="3 4">
    <name type="scientific">Friedmanniomyces endolithicus</name>
    <dbReference type="NCBI Taxonomy" id="329885"/>
    <lineage>
        <taxon>Eukaryota</taxon>
        <taxon>Fungi</taxon>
        <taxon>Dikarya</taxon>
        <taxon>Ascomycota</taxon>
        <taxon>Pezizomycotina</taxon>
        <taxon>Dothideomycetes</taxon>
        <taxon>Dothideomycetidae</taxon>
        <taxon>Mycosphaerellales</taxon>
        <taxon>Teratosphaeriaceae</taxon>
        <taxon>Friedmanniomyces</taxon>
    </lineage>
</organism>
<keyword evidence="1" id="KW-0813">Transport</keyword>
<keyword evidence="4" id="KW-1185">Reference proteome</keyword>
<feature type="transmembrane region" description="Helical" evidence="2">
    <location>
        <begin position="221"/>
        <end position="241"/>
    </location>
</feature>
<dbReference type="AlphaFoldDB" id="A0AAN6KLT2"/>
<evidence type="ECO:0000256" key="2">
    <source>
        <dbReference type="SAM" id="Phobius"/>
    </source>
</evidence>
<comment type="caution">
    <text evidence="3">The sequence shown here is derived from an EMBL/GenBank/DDBJ whole genome shotgun (WGS) entry which is preliminary data.</text>
</comment>
<dbReference type="GO" id="GO:0005794">
    <property type="term" value="C:Golgi apparatus"/>
    <property type="evidence" value="ECO:0007669"/>
    <property type="project" value="TreeGrafter"/>
</dbReference>
<dbReference type="GO" id="GO:0006878">
    <property type="term" value="P:intracellular copper ion homeostasis"/>
    <property type="evidence" value="ECO:0007669"/>
    <property type="project" value="TreeGrafter"/>
</dbReference>
<dbReference type="Proteomes" id="UP001175353">
    <property type="component" value="Unassembled WGS sequence"/>
</dbReference>
<protein>
    <submittedName>
        <fullName evidence="3">Glycerol ethanol, ferric requiring protein</fullName>
    </submittedName>
</protein>
<dbReference type="GO" id="GO:0005886">
    <property type="term" value="C:plasma membrane"/>
    <property type="evidence" value="ECO:0007669"/>
    <property type="project" value="TreeGrafter"/>
</dbReference>
<reference evidence="3" key="1">
    <citation type="submission" date="2023-06" db="EMBL/GenBank/DDBJ databases">
        <title>Black Yeasts Isolated from many extreme environments.</title>
        <authorList>
            <person name="Coleine C."/>
            <person name="Stajich J.E."/>
            <person name="Selbmann L."/>
        </authorList>
    </citation>
    <scope>NUCLEOTIDE SEQUENCE</scope>
    <source>
        <strain evidence="3">CCFEE 5200</strain>
    </source>
</reference>
<dbReference type="GO" id="GO:0005769">
    <property type="term" value="C:early endosome"/>
    <property type="evidence" value="ECO:0007669"/>
    <property type="project" value="TreeGrafter"/>
</dbReference>
<dbReference type="PANTHER" id="PTHR45711:SF9">
    <property type="entry name" value="ANION_PROTON EXCHANGE TRANSPORTER GEF1"/>
    <property type="match status" value="1"/>
</dbReference>
<keyword evidence="1" id="KW-0406">Ion transport</keyword>
<keyword evidence="2" id="KW-0472">Membrane</keyword>
<dbReference type="GO" id="GO:0005247">
    <property type="term" value="F:voltage-gated chloride channel activity"/>
    <property type="evidence" value="ECO:0007669"/>
    <property type="project" value="TreeGrafter"/>
</dbReference>
<keyword evidence="2" id="KW-0812">Transmembrane</keyword>
<dbReference type="SUPFAM" id="SSF81340">
    <property type="entry name" value="Clc chloride channel"/>
    <property type="match status" value="1"/>
</dbReference>
<feature type="transmembrane region" description="Helical" evidence="2">
    <location>
        <begin position="188"/>
        <end position="209"/>
    </location>
</feature>